<dbReference type="BioCyc" id="TINT75379:TINT_RS06660-MONOMER"/>
<evidence type="ECO:0000256" key="1">
    <source>
        <dbReference type="SAM" id="Phobius"/>
    </source>
</evidence>
<feature type="transmembrane region" description="Helical" evidence="1">
    <location>
        <begin position="40"/>
        <end position="65"/>
    </location>
</feature>
<reference evidence="3" key="1">
    <citation type="submission" date="2010-04" db="EMBL/GenBank/DDBJ databases">
        <title>Complete sequence of Thiomonas intermedia K12.</title>
        <authorList>
            <consortium name="US DOE Joint Genome Institute"/>
            <person name="Lucas S."/>
            <person name="Copeland A."/>
            <person name="Lapidus A."/>
            <person name="Cheng J.-F."/>
            <person name="Bruce D."/>
            <person name="Goodwin L."/>
            <person name="Pitluck S."/>
            <person name="Davenport K."/>
            <person name="Detter J.C."/>
            <person name="Han C."/>
            <person name="Tapia R."/>
            <person name="Land M."/>
            <person name="Hauser L."/>
            <person name="Kyrpides N."/>
            <person name="Ovchinnikova G."/>
            <person name="Kerfeld C.A."/>
            <person name="Cannon G.C."/>
            <person name="Heinhorst S."/>
            <person name="Woyke T."/>
        </authorList>
    </citation>
    <scope>NUCLEOTIDE SEQUENCE [LARGE SCALE GENOMIC DNA]</scope>
    <source>
        <strain evidence="3">K12</strain>
    </source>
</reference>
<dbReference type="InterPro" id="IPR051311">
    <property type="entry name" value="DedA_domain"/>
</dbReference>
<feature type="transmembrane region" description="Helical" evidence="1">
    <location>
        <begin position="157"/>
        <end position="177"/>
    </location>
</feature>
<proteinExistence type="predicted"/>
<keyword evidence="1" id="KW-0812">Transmembrane</keyword>
<dbReference type="Pfam" id="PF09335">
    <property type="entry name" value="VTT_dom"/>
    <property type="match status" value="1"/>
</dbReference>
<dbReference type="PANTHER" id="PTHR42709">
    <property type="entry name" value="ALKALINE PHOSPHATASE LIKE PROTEIN"/>
    <property type="match status" value="1"/>
</dbReference>
<keyword evidence="1" id="KW-1133">Transmembrane helix</keyword>
<feature type="domain" description="VTT" evidence="2">
    <location>
        <begin position="23"/>
        <end position="142"/>
    </location>
</feature>
<keyword evidence="1" id="KW-0472">Membrane</keyword>
<feature type="transmembrane region" description="Helical" evidence="1">
    <location>
        <begin position="122"/>
        <end position="145"/>
    </location>
</feature>
<gene>
    <name evidence="3" type="ordered locus">Tint_1331</name>
</gene>
<accession>D5X0S2</accession>
<dbReference type="HOGENOM" id="CLU_044208_7_2_4"/>
<dbReference type="PANTHER" id="PTHR42709:SF2">
    <property type="entry name" value="INNER MEMBRANE PROTEIN YOHD"/>
    <property type="match status" value="1"/>
</dbReference>
<dbReference type="AlphaFoldDB" id="D5X0S2"/>
<protein>
    <submittedName>
        <fullName evidence="3">SNARE associated Golgi protein-related protein</fullName>
    </submittedName>
</protein>
<dbReference type="InterPro" id="IPR032816">
    <property type="entry name" value="VTT_dom"/>
</dbReference>
<evidence type="ECO:0000313" key="3">
    <source>
        <dbReference type="EMBL" id="ADG30718.1"/>
    </source>
</evidence>
<name>D5X0S2_THIK1</name>
<evidence type="ECO:0000259" key="2">
    <source>
        <dbReference type="Pfam" id="PF09335"/>
    </source>
</evidence>
<dbReference type="EMBL" id="CP002021">
    <property type="protein sequence ID" value="ADG30718.1"/>
    <property type="molecule type" value="Genomic_DNA"/>
</dbReference>
<dbReference type="eggNOG" id="COG0586">
    <property type="taxonomic scope" value="Bacteria"/>
</dbReference>
<dbReference type="GO" id="GO:0005886">
    <property type="term" value="C:plasma membrane"/>
    <property type="evidence" value="ECO:0007669"/>
    <property type="project" value="TreeGrafter"/>
</dbReference>
<dbReference type="KEGG" id="tin:Tint_1331"/>
<sequence length="187" mass="20811">MVEDFVRHYGYAAVALGALAEGETVLLLAGYGAHRGWLEWPWVVLVAALAATLGDQFFFFLGRWFGPQLVKRFSGLEKNLPRVQRLLHRGAPWAIVSVRFLYGLRIAGPVLIGMAGVAPWRFVLYNAIGAALWAPLVTGLGWFFGAGVAELASRLQWAEEILLAIAIVVLLIVWRLWKRRQRASSNL</sequence>
<organism evidence="3">
    <name type="scientific">Thiomonas intermedia (strain K12)</name>
    <name type="common">Thiobacillus intermedius</name>
    <dbReference type="NCBI Taxonomy" id="75379"/>
    <lineage>
        <taxon>Bacteria</taxon>
        <taxon>Pseudomonadati</taxon>
        <taxon>Pseudomonadota</taxon>
        <taxon>Betaproteobacteria</taxon>
        <taxon>Burkholderiales</taxon>
        <taxon>Thiomonas</taxon>
    </lineage>
</organism>